<keyword evidence="1" id="KW-0472">Membrane</keyword>
<keyword evidence="1" id="KW-1133">Transmembrane helix</keyword>
<evidence type="ECO:0000313" key="3">
    <source>
        <dbReference type="Proteomes" id="UP000640299"/>
    </source>
</evidence>
<evidence type="ECO:0000256" key="1">
    <source>
        <dbReference type="SAM" id="Phobius"/>
    </source>
</evidence>
<proteinExistence type="predicted"/>
<feature type="transmembrane region" description="Helical" evidence="1">
    <location>
        <begin position="16"/>
        <end position="37"/>
    </location>
</feature>
<protein>
    <submittedName>
        <fullName evidence="2">Uncharacterized protein</fullName>
    </submittedName>
</protein>
<keyword evidence="2" id="KW-0614">Plasmid</keyword>
<dbReference type="Proteomes" id="UP000640299">
    <property type="component" value="Plasmid pQ20D70P-cfr-optrA"/>
</dbReference>
<dbReference type="AlphaFoldDB" id="A0AB37HZK9"/>
<sequence length="103" mass="12017">MNKYLIPKDLRSQIKFGFFTLMDISVLAGSVIVWYIIINQVNFGLTMNIILLVLHLLLGLFLVMRTRDNPDRPRLSVILSVFLHQDDVNYKSIDYNTFKKRGN</sequence>
<accession>A0AB37HZK9</accession>
<dbReference type="RefSeq" id="WP_129407016.1">
    <property type="nucleotide sequence ID" value="NZ_CP069390.1"/>
</dbReference>
<gene>
    <name evidence="2" type="ORF">JRU67_14925</name>
</gene>
<feature type="transmembrane region" description="Helical" evidence="1">
    <location>
        <begin position="43"/>
        <end position="64"/>
    </location>
</feature>
<reference evidence="2" key="1">
    <citation type="submission" date="2021-02" db="EMBL/GenBank/DDBJ databases">
        <title>cfr and optrA-positive Staphylococcus spp.</title>
        <authorList>
            <person name="Chen L."/>
        </authorList>
    </citation>
    <scope>NUCLEOTIDE SEQUENCE</scope>
    <source>
        <strain evidence="2">GDQ20D70P</strain>
        <plasmid evidence="2">pQ20D70P-cfr-optrA</plasmid>
    </source>
</reference>
<name>A0AB37HZK9_MAMSC</name>
<geneLocation type="plasmid" evidence="2 3">
    <name>pQ20D70P-cfr-optrA</name>
</geneLocation>
<dbReference type="EMBL" id="CP069390">
    <property type="protein sequence ID" value="QRN92763.1"/>
    <property type="molecule type" value="Genomic_DNA"/>
</dbReference>
<organism evidence="2 3">
    <name type="scientific">Mammaliicoccus sciuri</name>
    <name type="common">Staphylococcus sciuri</name>
    <dbReference type="NCBI Taxonomy" id="1296"/>
    <lineage>
        <taxon>Bacteria</taxon>
        <taxon>Bacillati</taxon>
        <taxon>Bacillota</taxon>
        <taxon>Bacilli</taxon>
        <taxon>Bacillales</taxon>
        <taxon>Staphylococcaceae</taxon>
        <taxon>Mammaliicoccus</taxon>
    </lineage>
</organism>
<keyword evidence="1" id="KW-0812">Transmembrane</keyword>
<evidence type="ECO:0000313" key="2">
    <source>
        <dbReference type="EMBL" id="QRN92763.1"/>
    </source>
</evidence>